<dbReference type="GO" id="GO:0004497">
    <property type="term" value="F:monooxygenase activity"/>
    <property type="evidence" value="ECO:0007669"/>
    <property type="project" value="InterPro"/>
</dbReference>
<evidence type="ECO:0000259" key="6">
    <source>
        <dbReference type="PROSITE" id="PS51203"/>
    </source>
</evidence>
<dbReference type="AlphaFoldDB" id="A0A8S1KS76"/>
<dbReference type="PROSITE" id="PS51048">
    <property type="entry name" value="SGS"/>
    <property type="match status" value="1"/>
</dbReference>
<keyword evidence="4" id="KW-0472">Membrane</keyword>
<feature type="compositionally biased region" description="Basic and acidic residues" evidence="3">
    <location>
        <begin position="807"/>
        <end position="832"/>
    </location>
</feature>
<accession>A0A8S1KS76</accession>
<sequence>MNLLILSYLGYIILALIAYLVIAPIPKLLYFKIKYGSAVDIYYFPFIGLIGQIVIDLIFRQDAFYSQKRYAIKNKKLKLHISNDLKGGVHFSLVDPKLKKLVFFDQESYKKMEGMPFADTFIDQGLLFQNGKSWHNSRTMLTKHFTYQDLLAMVETLKQECKKLELKDGPIDILALLKQLTSTTITKAFFGSDNNTISDLGVEVNKNMEKMMLFFLNPLIVLRCFALKLNKTTTPSFLLSSSEKAFLRELQAQKQRITAEIDGGIKKIKENQPLQDNILNTMCKEIVNNNITKEEAIHQYFTLLIAGIDSTSHVVKNFCYALALYPEVQNRLREDIVKSIPQFDGLKPSQLGQLKMLDNFINEAYRHFTAVPSLFNRVALKDVQLGEFTIQKGQSMDLNMMMSHFDPSLYENPLKFDIDRWNSPLLDPYSFTPFSAGPRNCIGQHLATLEMKTLLVYLTQQWQDLIGFSKYVWSNKNRFLSIEKYQQIIMSSNPYFLILHHQYEQALQLLVSDDYETLVTKSLAQYYLGKYEDALLTLDKAIQLSSNRFEAYYRKGLINFISGKIQQAQLDLQKSFELNPKHKETQQQLLKCELELKNTKLIQTAQEKIIQQLKEVPQNVEAQRTDIYSASGKLMYKWYQTDLKVGIEIHHALPNSGDLKYQFEKEKLQLSFPIEKGNNFELDLDLFAEIIPETSKAKVGLNSIEIIMDKKDKTLNWSNLQKKVEEQQQIPVLEQASYPTSSKKKKDWSKIDKEIEEDINKHKEEYGEDPLNSLFKQIYQNGDENTRRAMIKSMQTSGGTVLSTNWDEVKAKDYERKDRPSPPKGQEYKKLG</sequence>
<evidence type="ECO:0000256" key="3">
    <source>
        <dbReference type="SAM" id="MobiDB-lite"/>
    </source>
</evidence>
<keyword evidence="4" id="KW-1133">Transmembrane helix</keyword>
<dbReference type="GO" id="GO:0020037">
    <property type="term" value="F:heme binding"/>
    <property type="evidence" value="ECO:0007669"/>
    <property type="project" value="InterPro"/>
</dbReference>
<comment type="similarity">
    <text evidence="1">Belongs to the cytochrome P450 family.</text>
</comment>
<feature type="transmembrane region" description="Helical" evidence="4">
    <location>
        <begin position="41"/>
        <end position="59"/>
    </location>
</feature>
<dbReference type="InterPro" id="IPR017972">
    <property type="entry name" value="Cyt_P450_CS"/>
</dbReference>
<dbReference type="PROSITE" id="PS00086">
    <property type="entry name" value="CYTOCHROME_P450"/>
    <property type="match status" value="1"/>
</dbReference>
<keyword evidence="2" id="KW-0802">TPR repeat</keyword>
<dbReference type="EMBL" id="CAJJDN010000012">
    <property type="protein sequence ID" value="CAD8058370.1"/>
    <property type="molecule type" value="Genomic_DNA"/>
</dbReference>
<organism evidence="7 8">
    <name type="scientific">Paramecium sonneborni</name>
    <dbReference type="NCBI Taxonomy" id="65129"/>
    <lineage>
        <taxon>Eukaryota</taxon>
        <taxon>Sar</taxon>
        <taxon>Alveolata</taxon>
        <taxon>Ciliophora</taxon>
        <taxon>Intramacronucleata</taxon>
        <taxon>Oligohymenophorea</taxon>
        <taxon>Peniculida</taxon>
        <taxon>Parameciidae</taxon>
        <taxon>Paramecium</taxon>
    </lineage>
</organism>
<dbReference type="InterPro" id="IPR050121">
    <property type="entry name" value="Cytochrome_P450_monoxygenase"/>
</dbReference>
<dbReference type="GO" id="GO:0005506">
    <property type="term" value="F:iron ion binding"/>
    <property type="evidence" value="ECO:0007669"/>
    <property type="project" value="InterPro"/>
</dbReference>
<evidence type="ECO:0000256" key="1">
    <source>
        <dbReference type="ARBA" id="ARBA00010617"/>
    </source>
</evidence>
<feature type="repeat" description="TPR" evidence="2">
    <location>
        <begin position="549"/>
        <end position="582"/>
    </location>
</feature>
<dbReference type="PROSITE" id="PS51203">
    <property type="entry name" value="CS"/>
    <property type="match status" value="1"/>
</dbReference>
<evidence type="ECO:0000313" key="7">
    <source>
        <dbReference type="EMBL" id="CAD8058370.1"/>
    </source>
</evidence>
<dbReference type="Pfam" id="PF00067">
    <property type="entry name" value="p450"/>
    <property type="match status" value="1"/>
</dbReference>
<dbReference type="OrthoDB" id="298989at2759"/>
<dbReference type="SMART" id="SM00028">
    <property type="entry name" value="TPR"/>
    <property type="match status" value="2"/>
</dbReference>
<dbReference type="GO" id="GO:0016705">
    <property type="term" value="F:oxidoreductase activity, acting on paired donors, with incorporation or reduction of molecular oxygen"/>
    <property type="evidence" value="ECO:0007669"/>
    <property type="project" value="InterPro"/>
</dbReference>
<evidence type="ECO:0000256" key="2">
    <source>
        <dbReference type="PROSITE-ProRule" id="PRU00339"/>
    </source>
</evidence>
<evidence type="ECO:0008006" key="9">
    <source>
        <dbReference type="Google" id="ProtNLM"/>
    </source>
</evidence>
<dbReference type="Pfam" id="PF05002">
    <property type="entry name" value="SGS"/>
    <property type="match status" value="1"/>
</dbReference>
<keyword evidence="4" id="KW-0812">Transmembrane</keyword>
<comment type="caution">
    <text evidence="7">The sequence shown here is derived from an EMBL/GenBank/DDBJ whole genome shotgun (WGS) entry which is preliminary data.</text>
</comment>
<dbReference type="InterPro" id="IPR007699">
    <property type="entry name" value="SGS_dom"/>
</dbReference>
<dbReference type="Pfam" id="PF13181">
    <property type="entry name" value="TPR_8"/>
    <property type="match status" value="1"/>
</dbReference>
<dbReference type="PANTHER" id="PTHR24305">
    <property type="entry name" value="CYTOCHROME P450"/>
    <property type="match status" value="1"/>
</dbReference>
<dbReference type="Pfam" id="PF04969">
    <property type="entry name" value="CS"/>
    <property type="match status" value="1"/>
</dbReference>
<evidence type="ECO:0000259" key="5">
    <source>
        <dbReference type="PROSITE" id="PS51048"/>
    </source>
</evidence>
<feature type="domain" description="SGS" evidence="5">
    <location>
        <begin position="737"/>
        <end position="832"/>
    </location>
</feature>
<dbReference type="PROSITE" id="PS50005">
    <property type="entry name" value="TPR"/>
    <property type="match status" value="1"/>
</dbReference>
<feature type="domain" description="CS" evidence="6">
    <location>
        <begin position="631"/>
        <end position="721"/>
    </location>
</feature>
<evidence type="ECO:0000313" key="8">
    <source>
        <dbReference type="Proteomes" id="UP000692954"/>
    </source>
</evidence>
<reference evidence="7" key="1">
    <citation type="submission" date="2021-01" db="EMBL/GenBank/DDBJ databases">
        <authorList>
            <consortium name="Genoscope - CEA"/>
            <person name="William W."/>
        </authorList>
    </citation>
    <scope>NUCLEOTIDE SEQUENCE</scope>
</reference>
<dbReference type="PANTHER" id="PTHR24305:SF166">
    <property type="entry name" value="CYTOCHROME P450 12A4, MITOCHONDRIAL-RELATED"/>
    <property type="match status" value="1"/>
</dbReference>
<name>A0A8S1KS76_9CILI</name>
<feature type="transmembrane region" description="Helical" evidence="4">
    <location>
        <begin position="6"/>
        <end position="29"/>
    </location>
</feature>
<dbReference type="Proteomes" id="UP000692954">
    <property type="component" value="Unassembled WGS sequence"/>
</dbReference>
<proteinExistence type="inferred from homology"/>
<feature type="compositionally biased region" description="Polar residues" evidence="3">
    <location>
        <begin position="794"/>
        <end position="806"/>
    </location>
</feature>
<dbReference type="CDD" id="cd06466">
    <property type="entry name" value="p23_CS_SGT1_like"/>
    <property type="match status" value="1"/>
</dbReference>
<gene>
    <name evidence="7" type="ORF">PSON_ATCC_30995.1.T0120167</name>
</gene>
<keyword evidence="8" id="KW-1185">Reference proteome</keyword>
<dbReference type="InterPro" id="IPR019734">
    <property type="entry name" value="TPR_rpt"/>
</dbReference>
<protein>
    <recommendedName>
        <fullName evidence="9">Cytochrome P450</fullName>
    </recommendedName>
</protein>
<feature type="region of interest" description="Disordered" evidence="3">
    <location>
        <begin position="794"/>
        <end position="832"/>
    </location>
</feature>
<dbReference type="InterPro" id="IPR007052">
    <property type="entry name" value="CS_dom"/>
</dbReference>
<dbReference type="InterPro" id="IPR001128">
    <property type="entry name" value="Cyt_P450"/>
</dbReference>
<evidence type="ECO:0000256" key="4">
    <source>
        <dbReference type="SAM" id="Phobius"/>
    </source>
</evidence>